<feature type="compositionally biased region" description="Polar residues" evidence="2">
    <location>
        <begin position="1138"/>
        <end position="1165"/>
    </location>
</feature>
<dbReference type="PANTHER" id="PTHR45691">
    <property type="entry name" value="PROTEIN DIAPHANOUS"/>
    <property type="match status" value="1"/>
</dbReference>
<gene>
    <name evidence="4" type="ORF">Vbra_3259</name>
</gene>
<evidence type="ECO:0000313" key="5">
    <source>
        <dbReference type="Proteomes" id="UP000041254"/>
    </source>
</evidence>
<dbReference type="InParanoid" id="A0A0G4G8A8"/>
<evidence type="ECO:0000313" key="4">
    <source>
        <dbReference type="EMBL" id="CEM25070.1"/>
    </source>
</evidence>
<feature type="region of interest" description="Disordered" evidence="2">
    <location>
        <begin position="1109"/>
        <end position="1224"/>
    </location>
</feature>
<feature type="compositionally biased region" description="Basic and acidic residues" evidence="2">
    <location>
        <begin position="47"/>
        <end position="75"/>
    </location>
</feature>
<dbReference type="InterPro" id="IPR042201">
    <property type="entry name" value="FH2_Formin_sf"/>
</dbReference>
<dbReference type="InterPro" id="IPR040812">
    <property type="entry name" value="UPF1_1B_dom"/>
</dbReference>
<feature type="region of interest" description="Disordered" evidence="2">
    <location>
        <begin position="845"/>
        <end position="934"/>
    </location>
</feature>
<evidence type="ECO:0000256" key="1">
    <source>
        <dbReference type="SAM" id="Coils"/>
    </source>
</evidence>
<feature type="compositionally biased region" description="Gly residues" evidence="2">
    <location>
        <begin position="381"/>
        <end position="396"/>
    </location>
</feature>
<dbReference type="PROSITE" id="PS51444">
    <property type="entry name" value="FH2"/>
    <property type="match status" value="1"/>
</dbReference>
<feature type="compositionally biased region" description="Polar residues" evidence="2">
    <location>
        <begin position="155"/>
        <end position="165"/>
    </location>
</feature>
<feature type="compositionally biased region" description="Pro residues" evidence="2">
    <location>
        <begin position="289"/>
        <end position="303"/>
    </location>
</feature>
<dbReference type="Gene3D" id="2.40.30.230">
    <property type="match status" value="1"/>
</dbReference>
<dbReference type="SUPFAM" id="SSF101447">
    <property type="entry name" value="Formin homology 2 domain (FH2 domain)"/>
    <property type="match status" value="1"/>
</dbReference>
<feature type="compositionally biased region" description="Low complexity" evidence="2">
    <location>
        <begin position="255"/>
        <end position="275"/>
    </location>
</feature>
<evidence type="ECO:0000259" key="3">
    <source>
        <dbReference type="PROSITE" id="PS51444"/>
    </source>
</evidence>
<feature type="compositionally biased region" description="Polar residues" evidence="2">
    <location>
        <begin position="1078"/>
        <end position="1094"/>
    </location>
</feature>
<reference evidence="4 5" key="1">
    <citation type="submission" date="2014-11" db="EMBL/GenBank/DDBJ databases">
        <authorList>
            <person name="Zhu J."/>
            <person name="Qi W."/>
            <person name="Song R."/>
        </authorList>
    </citation>
    <scope>NUCLEOTIDE SEQUENCE [LARGE SCALE GENOMIC DNA]</scope>
</reference>
<accession>A0A0G4G8A8</accession>
<dbReference type="GO" id="GO:0005884">
    <property type="term" value="C:actin filament"/>
    <property type="evidence" value="ECO:0007669"/>
    <property type="project" value="TreeGrafter"/>
</dbReference>
<dbReference type="InterPro" id="IPR015425">
    <property type="entry name" value="FH2_Formin"/>
</dbReference>
<feature type="region of interest" description="Disordered" evidence="2">
    <location>
        <begin position="213"/>
        <end position="329"/>
    </location>
</feature>
<evidence type="ECO:0000256" key="2">
    <source>
        <dbReference type="SAM" id="MobiDB-lite"/>
    </source>
</evidence>
<dbReference type="SMART" id="SM00498">
    <property type="entry name" value="FH2"/>
    <property type="match status" value="1"/>
</dbReference>
<proteinExistence type="predicted"/>
<dbReference type="VEuPathDB" id="CryptoDB:Vbra_3259"/>
<sequence>MAAMRADGKAGQQQQEGEDAEEDLPSLTPRTATRELDEERERRRRAEVRTEQLSRFIKQAEADAKKRETTNRQLEADRDNWKRKWKTELDRMHKLQAESARQVEAVQRDLQGQVEALQKLHTHRDRNSQLSHLLRVKDSTQERLEAEIHRLQDLLSHQTNTNPDTKSAEKAPITPLSPPPPPPVHIPPEATPAFQALKAEYDRTLSFITGTLGLPGPPQLYQWRGTVTHTGEGEGKGSSQQQIGEGGGAPEPSSADGGVQAAAAAAAEAKGKAAPPKGPPPKFSGARPPKLPSVKAPPPPPKHPAGGKRAPPISKSADAANRGKKAPMSECVNIQWGTAGGAPPRADVGTEEILRLQQQAKFSQAGVGGGHSGGKEEGSGKHAGGGGGGAGVGSGAGTSAKGGRMSVGGAGAGGGAAGVGEKGRVVVDFDQTVRDFPEAVAARQSLTKRQLNPITPSIFDLDEEGERLMQGVAQDPRLVELFKRKPTKAAPDSFAAGGAKPQRSSCLTDKGQKRYEVARQRIAMTVTARLRGCMSSREHPHWLHEFKRLFLECNLEFLNKELINSLMDAVPKDEDIAAVLQYKQDHPGVPLLAAEEFVYNMSTIPRLKERLECMAFKLYAEDSFKETIQYIEDQLAALDMLMKSKRLHHLFLVIVAIGNKLNEGTTLGNRQWFRLKTLKMLGDTKMTTADRRERHVLHYLIETFPWTREVLDEKDMRILAKAQQQHVAMTYTLGMDHINSWLAIKAEYRQERRRNSMAPHEADKRDCFHQVMADFHKRSVSQVIQMDHKLGELRDAYTAAVLYFGDVQGFFPIDARGDDPNTCSMRPDLCKTVYDFLKDLRKAAHDVKKEEQHKQVKRTPTGPPDIPRRPSKPVGRSSKGTPVRTPTMPTPTSHTHKAGPTPSPLPQPGSKLTPPSRKAPSPPEDGKGAPAAAAASGAASGAAVSPVSPVIGPLMEFPGRKTSRRPSFGVAVMPDAIPPSMLKRHIDNNDGSGGGKGKNARWLPNICAAFPRTHRWLLDRFPNTTATLGLKKPPPKPEQAAPYPPPPPASHATAGPLPRTRAFLLATFKQTAKHLKLDSTSTTPPEAEQVAQQSTLWPHTKKYVLKNFPRTTAKLGMRHPPPEREQVAPPYPPPPPSSSTAAATNESIPTLNSQGGSANESSGETPCSMVSYDEEAAHGFGGEADNGRAGVSDAASTEHTDSNHELMDLEIRESDKPRIDKEPPRVSLRYKDGHEYRGTFNELIRLLAVYEKQTKESQAQTNITVRWEVTPNGRRTANFRLRKAETDVRSVVGNEVRIKYTYDAIMEYMQQQHEARAATHREEMADLNRKHQEEIQWMMQQQAQMQQQMQQQKALLMQHLQQAQCGAGGIAASISYLLALLVHHPSGQTEQEIKAELLSRTKALRRALPSTLARTTDATPIS</sequence>
<feature type="compositionally biased region" description="Basic and acidic residues" evidence="2">
    <location>
        <begin position="1196"/>
        <end position="1224"/>
    </location>
</feature>
<organism evidence="4 5">
    <name type="scientific">Vitrella brassicaformis (strain CCMP3155)</name>
    <dbReference type="NCBI Taxonomy" id="1169540"/>
    <lineage>
        <taxon>Eukaryota</taxon>
        <taxon>Sar</taxon>
        <taxon>Alveolata</taxon>
        <taxon>Colpodellida</taxon>
        <taxon>Vitrellaceae</taxon>
        <taxon>Vitrella</taxon>
    </lineage>
</organism>
<dbReference type="GO" id="GO:0030041">
    <property type="term" value="P:actin filament polymerization"/>
    <property type="evidence" value="ECO:0007669"/>
    <property type="project" value="TreeGrafter"/>
</dbReference>
<feature type="compositionally biased region" description="Basic and acidic residues" evidence="2">
    <location>
        <begin position="32"/>
        <end position="41"/>
    </location>
</feature>
<dbReference type="EMBL" id="CDMY01000592">
    <property type="protein sequence ID" value="CEM25070.1"/>
    <property type="molecule type" value="Genomic_DNA"/>
</dbReference>
<dbReference type="Gene3D" id="1.20.58.2220">
    <property type="entry name" value="Formin, FH2 domain"/>
    <property type="match status" value="1"/>
</dbReference>
<feature type="coiled-coil region" evidence="1">
    <location>
        <begin position="1310"/>
        <end position="1362"/>
    </location>
</feature>
<feature type="compositionally biased region" description="Pro residues" evidence="2">
    <location>
        <begin position="175"/>
        <end position="189"/>
    </location>
</feature>
<dbReference type="InterPro" id="IPR051412">
    <property type="entry name" value="Formin_Homology_Diaphanous_sf"/>
</dbReference>
<dbReference type="Pfam" id="PF18141">
    <property type="entry name" value="UPF1_1B_dom"/>
    <property type="match status" value="1"/>
</dbReference>
<feature type="region of interest" description="Disordered" evidence="2">
    <location>
        <begin position="1"/>
        <end position="75"/>
    </location>
</feature>
<feature type="compositionally biased region" description="Basic and acidic residues" evidence="2">
    <location>
        <begin position="845"/>
        <end position="854"/>
    </location>
</feature>
<keyword evidence="5" id="KW-1185">Reference proteome</keyword>
<dbReference type="Pfam" id="PF02181">
    <property type="entry name" value="FH2"/>
    <property type="match status" value="1"/>
</dbReference>
<feature type="region of interest" description="Disordered" evidence="2">
    <location>
        <begin position="1075"/>
        <end position="1094"/>
    </location>
</feature>
<dbReference type="OrthoDB" id="1668162at2759"/>
<feature type="region of interest" description="Disordered" evidence="2">
    <location>
        <begin position="490"/>
        <end position="510"/>
    </location>
</feature>
<feature type="region of interest" description="Disordered" evidence="2">
    <location>
        <begin position="1026"/>
        <end position="1056"/>
    </location>
</feature>
<keyword evidence="1" id="KW-0175">Coiled coil</keyword>
<dbReference type="PANTHER" id="PTHR45691:SF6">
    <property type="entry name" value="PROTEIN DIAPHANOUS"/>
    <property type="match status" value="1"/>
</dbReference>
<feature type="domain" description="FH2" evidence="3">
    <location>
        <begin position="431"/>
        <end position="866"/>
    </location>
</feature>
<protein>
    <recommendedName>
        <fullName evidence="3">FH2 domain-containing protein</fullName>
    </recommendedName>
</protein>
<feature type="compositionally biased region" description="Low complexity" evidence="2">
    <location>
        <begin position="881"/>
        <end position="892"/>
    </location>
</feature>
<feature type="region of interest" description="Disordered" evidence="2">
    <location>
        <begin position="153"/>
        <end position="189"/>
    </location>
</feature>
<dbReference type="Proteomes" id="UP000041254">
    <property type="component" value="Unassembled WGS sequence"/>
</dbReference>
<name>A0A0G4G8A8_VITBC</name>
<dbReference type="STRING" id="1169540.A0A0G4G8A8"/>
<feature type="region of interest" description="Disordered" evidence="2">
    <location>
        <begin position="361"/>
        <end position="401"/>
    </location>
</feature>